<feature type="region of interest" description="Disordered" evidence="2">
    <location>
        <begin position="1"/>
        <end position="23"/>
    </location>
</feature>
<dbReference type="EMBL" id="NIDF01000136">
    <property type="protein sequence ID" value="TYJ52409.1"/>
    <property type="molecule type" value="Genomic_DNA"/>
</dbReference>
<proteinExistence type="inferred from homology"/>
<dbReference type="InterPro" id="IPR038595">
    <property type="entry name" value="LOR_sf"/>
</dbReference>
<dbReference type="AlphaFoldDB" id="A0A5D3AQ10"/>
<evidence type="ECO:0008006" key="5">
    <source>
        <dbReference type="Google" id="ProtNLM"/>
    </source>
</evidence>
<name>A0A5D3AQ10_9TREE</name>
<dbReference type="Pfam" id="PF04525">
    <property type="entry name" value="LOR"/>
    <property type="match status" value="1"/>
</dbReference>
<gene>
    <name evidence="3" type="ORF">B9479_006984</name>
</gene>
<comment type="caution">
    <text evidence="3">The sequence shown here is derived from an EMBL/GenBank/DDBJ whole genome shotgun (WGS) entry which is preliminary data.</text>
</comment>
<dbReference type="InterPro" id="IPR025659">
    <property type="entry name" value="Tubby-like_C"/>
</dbReference>
<organism evidence="3 4">
    <name type="scientific">Cryptococcus floricola</name>
    <dbReference type="NCBI Taxonomy" id="2591691"/>
    <lineage>
        <taxon>Eukaryota</taxon>
        <taxon>Fungi</taxon>
        <taxon>Dikarya</taxon>
        <taxon>Basidiomycota</taxon>
        <taxon>Agaricomycotina</taxon>
        <taxon>Tremellomycetes</taxon>
        <taxon>Tremellales</taxon>
        <taxon>Cryptococcaceae</taxon>
        <taxon>Cryptococcus</taxon>
    </lineage>
</organism>
<evidence type="ECO:0000256" key="1">
    <source>
        <dbReference type="ARBA" id="ARBA00005437"/>
    </source>
</evidence>
<dbReference type="InterPro" id="IPR007612">
    <property type="entry name" value="LOR"/>
</dbReference>
<dbReference type="Gene3D" id="2.40.160.200">
    <property type="entry name" value="LURP1-related"/>
    <property type="match status" value="1"/>
</dbReference>
<feature type="compositionally biased region" description="Basic and acidic residues" evidence="2">
    <location>
        <begin position="10"/>
        <end position="23"/>
    </location>
</feature>
<evidence type="ECO:0000313" key="4">
    <source>
        <dbReference type="Proteomes" id="UP000322245"/>
    </source>
</evidence>
<reference evidence="3 4" key="1">
    <citation type="submission" date="2017-05" db="EMBL/GenBank/DDBJ databases">
        <title>The Genome Sequence of Tsuchiyaea wingfieldii DSM 27421.</title>
        <authorList>
            <person name="Cuomo C."/>
            <person name="Passer A."/>
            <person name="Billmyre B."/>
            <person name="Heitman J."/>
        </authorList>
    </citation>
    <scope>NUCLEOTIDE SEQUENCE [LARGE SCALE GENOMIC DNA]</scope>
    <source>
        <strain evidence="3 4">DSM 27421</strain>
    </source>
</reference>
<evidence type="ECO:0000256" key="2">
    <source>
        <dbReference type="SAM" id="MobiDB-lite"/>
    </source>
</evidence>
<evidence type="ECO:0000313" key="3">
    <source>
        <dbReference type="EMBL" id="TYJ52409.1"/>
    </source>
</evidence>
<dbReference type="SUPFAM" id="SSF54518">
    <property type="entry name" value="Tubby C-terminal domain-like"/>
    <property type="match status" value="1"/>
</dbReference>
<protein>
    <recommendedName>
        <fullName evidence="5">Tubby C-terminal domain-containing protein</fullName>
    </recommendedName>
</protein>
<comment type="similarity">
    <text evidence="1">Belongs to the LOR family.</text>
</comment>
<accession>A0A5D3AQ10</accession>
<sequence length="221" mass="24421">MDNMDNMDNMDSKDNMDSMDNKDDASLSVLEPQAMPRAVFPAYYTSEGRNIAVTGSVGWRCADFAVKDEQGEILMKGRPGQSNFWGTKSENAKDEGLYVIYRQLGFSKLCTILRDGKEVMTVREACMTFKVKLIATFTDAKEGGEHTYTLESDWKRKNHTIKLDNGLQVASITRSYFKSWGNHYAVKVAPGVDLALISALCICLVASAKEDEEALASSVGG</sequence>
<dbReference type="Proteomes" id="UP000322245">
    <property type="component" value="Unassembled WGS sequence"/>
</dbReference>
<keyword evidence="4" id="KW-1185">Reference proteome</keyword>